<dbReference type="PANTHER" id="PTHR20855">
    <property type="entry name" value="ADIPOR/PROGESTIN RECEPTOR-RELATED"/>
    <property type="match status" value="1"/>
</dbReference>
<dbReference type="OrthoDB" id="9813689at2"/>
<feature type="transmembrane region" description="Helical" evidence="8">
    <location>
        <begin position="12"/>
        <end position="36"/>
    </location>
</feature>
<dbReference type="GO" id="GO:0046872">
    <property type="term" value="F:metal ion binding"/>
    <property type="evidence" value="ECO:0007669"/>
    <property type="project" value="UniProtKB-KW"/>
</dbReference>
<keyword evidence="4 8" id="KW-0812">Transmembrane</keyword>
<dbReference type="Proteomes" id="UP000243297">
    <property type="component" value="Unassembled WGS sequence"/>
</dbReference>
<keyword evidence="7" id="KW-0479">Metal-binding</keyword>
<dbReference type="NCBIfam" id="TIGR01065">
    <property type="entry name" value="hlyIII"/>
    <property type="match status" value="1"/>
</dbReference>
<evidence type="ECO:0000256" key="8">
    <source>
        <dbReference type="SAM" id="Phobius"/>
    </source>
</evidence>
<dbReference type="GO" id="GO:0005886">
    <property type="term" value="C:plasma membrane"/>
    <property type="evidence" value="ECO:0007669"/>
    <property type="project" value="UniProtKB-SubCell"/>
</dbReference>
<keyword evidence="6 8" id="KW-0472">Membrane</keyword>
<reference evidence="10" key="1">
    <citation type="submission" date="2017-02" db="EMBL/GenBank/DDBJ databases">
        <authorList>
            <person name="Varghese N."/>
            <person name="Submissions S."/>
        </authorList>
    </citation>
    <scope>NUCLEOTIDE SEQUENCE [LARGE SCALE GENOMIC DNA]</scope>
    <source>
        <strain evidence="10">ATCC 25662</strain>
    </source>
</reference>
<proteinExistence type="inferred from homology"/>
<dbReference type="PANTHER" id="PTHR20855:SF3">
    <property type="entry name" value="LD03007P"/>
    <property type="match status" value="1"/>
</dbReference>
<evidence type="ECO:0000256" key="5">
    <source>
        <dbReference type="ARBA" id="ARBA00022989"/>
    </source>
</evidence>
<dbReference type="AlphaFoldDB" id="A0A1T4QBE1"/>
<keyword evidence="5 8" id="KW-1133">Transmembrane helix</keyword>
<feature type="transmembrane region" description="Helical" evidence="8">
    <location>
        <begin position="86"/>
        <end position="103"/>
    </location>
</feature>
<feature type="binding site" evidence="7">
    <location>
        <position position="66"/>
    </location>
    <ligand>
        <name>Zn(2+)</name>
        <dbReference type="ChEBI" id="CHEBI:29105"/>
    </ligand>
</feature>
<dbReference type="InterPro" id="IPR005744">
    <property type="entry name" value="Hy-lIII"/>
</dbReference>
<organism evidence="9 10">
    <name type="scientific">Anaerorhabdus furcosa</name>
    <dbReference type="NCBI Taxonomy" id="118967"/>
    <lineage>
        <taxon>Bacteria</taxon>
        <taxon>Bacillati</taxon>
        <taxon>Bacillota</taxon>
        <taxon>Erysipelotrichia</taxon>
        <taxon>Erysipelotrichales</taxon>
        <taxon>Erysipelotrichaceae</taxon>
        <taxon>Anaerorhabdus</taxon>
    </lineage>
</organism>
<dbReference type="GO" id="GO:0140911">
    <property type="term" value="F:pore-forming activity"/>
    <property type="evidence" value="ECO:0007669"/>
    <property type="project" value="InterPro"/>
</dbReference>
<feature type="transmembrane region" description="Helical" evidence="8">
    <location>
        <begin position="193"/>
        <end position="215"/>
    </location>
</feature>
<dbReference type="EMBL" id="FUWY01000009">
    <property type="protein sequence ID" value="SKA01110.1"/>
    <property type="molecule type" value="Genomic_DNA"/>
</dbReference>
<keyword evidence="10" id="KW-1185">Reference proteome</keyword>
<evidence type="ECO:0000256" key="7">
    <source>
        <dbReference type="PIRSR" id="PIRSR604254-1"/>
    </source>
</evidence>
<dbReference type="InterPro" id="IPR004254">
    <property type="entry name" value="AdipoR/HlyIII-related"/>
</dbReference>
<keyword evidence="7" id="KW-0862">Zinc</keyword>
<evidence type="ECO:0000256" key="2">
    <source>
        <dbReference type="ARBA" id="ARBA00008488"/>
    </source>
</evidence>
<comment type="subcellular location">
    <subcellularLocation>
        <location evidence="1">Cell membrane</location>
        <topology evidence="1">Multi-pass membrane protein</topology>
    </subcellularLocation>
</comment>
<feature type="binding site" evidence="7">
    <location>
        <position position="193"/>
    </location>
    <ligand>
        <name>Zn(2+)</name>
        <dbReference type="ChEBI" id="CHEBI:29105"/>
    </ligand>
</feature>
<dbReference type="RefSeq" id="WP_078712776.1">
    <property type="nucleotide sequence ID" value="NZ_FUWY01000009.1"/>
</dbReference>
<evidence type="ECO:0000313" key="9">
    <source>
        <dbReference type="EMBL" id="SKA01110.1"/>
    </source>
</evidence>
<evidence type="ECO:0000256" key="4">
    <source>
        <dbReference type="ARBA" id="ARBA00022692"/>
    </source>
</evidence>
<evidence type="ECO:0000256" key="6">
    <source>
        <dbReference type="ARBA" id="ARBA00023136"/>
    </source>
</evidence>
<gene>
    <name evidence="9" type="ORF">SAMN02745191_2391</name>
</gene>
<accession>A0A1T4QBE1</accession>
<feature type="transmembrane region" description="Helical" evidence="8">
    <location>
        <begin position="157"/>
        <end position="181"/>
    </location>
</feature>
<dbReference type="Pfam" id="PF03006">
    <property type="entry name" value="HlyIII"/>
    <property type="match status" value="1"/>
</dbReference>
<name>A0A1T4QBE1_9FIRM</name>
<feature type="binding site" evidence="7">
    <location>
        <position position="197"/>
    </location>
    <ligand>
        <name>Zn(2+)</name>
        <dbReference type="ChEBI" id="CHEBI:29105"/>
    </ligand>
</feature>
<evidence type="ECO:0000313" key="10">
    <source>
        <dbReference type="Proteomes" id="UP000243297"/>
    </source>
</evidence>
<sequence length="216" mass="24509">MLKFFRNAQDPMSSYTHFIGAVLGVIYLVILQIISYSNQKDITIHVISLIFCLSVIALYSASSYYHYIPNDSKRKTLFRKLDHSMIYVLIAGTYTPIAIGYLAPPAGLIFTSVIWGIALFGIITKIIWLNAPRLLYTLLYLIMGWAVVFYWQGFSAMPTNCLILIAIGGLSYTIGAIIYIIKKPNLNTLWGFHELFHIFILLGTFFHFLAIAFFIA</sequence>
<feature type="transmembrane region" description="Helical" evidence="8">
    <location>
        <begin position="134"/>
        <end position="151"/>
    </location>
</feature>
<comment type="similarity">
    <text evidence="2">Belongs to the UPF0073 (Hly-III) family.</text>
</comment>
<dbReference type="STRING" id="118967.SAMN02745191_2391"/>
<keyword evidence="3" id="KW-1003">Cell membrane</keyword>
<protein>
    <submittedName>
        <fullName evidence="9">Hemolysin III</fullName>
    </submittedName>
</protein>
<evidence type="ECO:0000256" key="3">
    <source>
        <dbReference type="ARBA" id="ARBA00022475"/>
    </source>
</evidence>
<evidence type="ECO:0000256" key="1">
    <source>
        <dbReference type="ARBA" id="ARBA00004651"/>
    </source>
</evidence>
<feature type="transmembrane region" description="Helical" evidence="8">
    <location>
        <begin position="42"/>
        <end position="65"/>
    </location>
</feature>
<feature type="transmembrane region" description="Helical" evidence="8">
    <location>
        <begin position="109"/>
        <end position="127"/>
    </location>
</feature>